<name>A0A9D1EKN1_9FIRM</name>
<dbReference type="PANTHER" id="PTHR43135">
    <property type="entry name" value="ALPHA-D-RIBOSE 1-METHYLPHOSPHONATE 5-TRIPHOSPHATE DIPHOSPHATASE"/>
    <property type="match status" value="1"/>
</dbReference>
<comment type="caution">
    <text evidence="3">The sequence shown here is derived from an EMBL/GenBank/DDBJ whole genome shotgun (WGS) entry which is preliminary data.</text>
</comment>
<evidence type="ECO:0000313" key="4">
    <source>
        <dbReference type="Proteomes" id="UP000886841"/>
    </source>
</evidence>
<evidence type="ECO:0000313" key="3">
    <source>
        <dbReference type="EMBL" id="HIR93785.1"/>
    </source>
</evidence>
<protein>
    <submittedName>
        <fullName evidence="3">Amidohydrolase family protein</fullName>
    </submittedName>
</protein>
<gene>
    <name evidence="3" type="ORF">IAB98_10250</name>
</gene>
<dbReference type="InterPro" id="IPR006680">
    <property type="entry name" value="Amidohydro-rel"/>
</dbReference>
<evidence type="ECO:0000259" key="2">
    <source>
        <dbReference type="Pfam" id="PF01979"/>
    </source>
</evidence>
<dbReference type="Pfam" id="PF01979">
    <property type="entry name" value="Amidohydro_1"/>
    <property type="match status" value="1"/>
</dbReference>
<accession>A0A9D1EKN1</accession>
<dbReference type="EMBL" id="DVHU01000091">
    <property type="protein sequence ID" value="HIR93785.1"/>
    <property type="molecule type" value="Genomic_DNA"/>
</dbReference>
<dbReference type="PANTHER" id="PTHR43135:SF3">
    <property type="entry name" value="ALPHA-D-RIBOSE 1-METHYLPHOSPHONATE 5-TRIPHOSPHATE DIPHOSPHATASE"/>
    <property type="match status" value="1"/>
</dbReference>
<dbReference type="Proteomes" id="UP000886841">
    <property type="component" value="Unassembled WGS sequence"/>
</dbReference>
<dbReference type="InterPro" id="IPR051781">
    <property type="entry name" value="Metallo-dep_Hydrolase"/>
</dbReference>
<sequence>MTTGRVRSLSSWRTRGRPGRSSGRFLIQRNKDVTGNFGECHAHLFMNGLDYRRAVEDHRGHPRETLVREHLREYQRRGITFIREGGDDYGVSALARRLAPEYGITYRTSLFAIHRRGHYGAIVGKGYDTLKEYAALVKQVKELKGDFIKIMTTGIMDFETDHTLTEDTLPRQEVSQLVHIAHEEGLSVMAHTNGARGVLWAVEAGVDSVEHGNFQDQESLDALAQSKTVWVPTCVTVKNLMGCGRFSDSVLESIYRGFQENLRYFYRKGGQAALGSDAGAYRVLHGQGLLDEYAAFQETLLPGLEGGPQELEGWLRRGEEKIRRLF</sequence>
<organism evidence="3 4">
    <name type="scientific">Candidatus Egerieimonas intestinavium</name>
    <dbReference type="NCBI Taxonomy" id="2840777"/>
    <lineage>
        <taxon>Bacteria</taxon>
        <taxon>Bacillati</taxon>
        <taxon>Bacillota</taxon>
        <taxon>Clostridia</taxon>
        <taxon>Lachnospirales</taxon>
        <taxon>Lachnospiraceae</taxon>
        <taxon>Lachnospiraceae incertae sedis</taxon>
        <taxon>Candidatus Egerieimonas</taxon>
    </lineage>
</organism>
<reference evidence="3" key="2">
    <citation type="journal article" date="2021" name="PeerJ">
        <title>Extensive microbial diversity within the chicken gut microbiome revealed by metagenomics and culture.</title>
        <authorList>
            <person name="Gilroy R."/>
            <person name="Ravi A."/>
            <person name="Getino M."/>
            <person name="Pursley I."/>
            <person name="Horton D.L."/>
            <person name="Alikhan N.F."/>
            <person name="Baker D."/>
            <person name="Gharbi K."/>
            <person name="Hall N."/>
            <person name="Watson M."/>
            <person name="Adriaenssens E.M."/>
            <person name="Foster-Nyarko E."/>
            <person name="Jarju S."/>
            <person name="Secka A."/>
            <person name="Antonio M."/>
            <person name="Oren A."/>
            <person name="Chaudhuri R.R."/>
            <person name="La Ragione R."/>
            <person name="Hildebrand F."/>
            <person name="Pallen M.J."/>
        </authorList>
    </citation>
    <scope>NUCLEOTIDE SEQUENCE</scope>
    <source>
        <strain evidence="3">ChiSxjej1B13-7041</strain>
    </source>
</reference>
<dbReference type="AlphaFoldDB" id="A0A9D1EKN1"/>
<feature type="region of interest" description="Disordered" evidence="1">
    <location>
        <begin position="1"/>
        <end position="23"/>
    </location>
</feature>
<evidence type="ECO:0000256" key="1">
    <source>
        <dbReference type="SAM" id="MobiDB-lite"/>
    </source>
</evidence>
<reference evidence="3" key="1">
    <citation type="submission" date="2020-10" db="EMBL/GenBank/DDBJ databases">
        <authorList>
            <person name="Gilroy R."/>
        </authorList>
    </citation>
    <scope>NUCLEOTIDE SEQUENCE</scope>
    <source>
        <strain evidence="3">ChiSxjej1B13-7041</strain>
    </source>
</reference>
<dbReference type="SUPFAM" id="SSF51556">
    <property type="entry name" value="Metallo-dependent hydrolases"/>
    <property type="match status" value="1"/>
</dbReference>
<proteinExistence type="predicted"/>
<dbReference type="GO" id="GO:0016787">
    <property type="term" value="F:hydrolase activity"/>
    <property type="evidence" value="ECO:0007669"/>
    <property type="project" value="InterPro"/>
</dbReference>
<feature type="domain" description="Amidohydrolase-related" evidence="2">
    <location>
        <begin position="40"/>
        <end position="229"/>
    </location>
</feature>
<dbReference type="Gene3D" id="3.20.20.140">
    <property type="entry name" value="Metal-dependent hydrolases"/>
    <property type="match status" value="1"/>
</dbReference>
<dbReference type="InterPro" id="IPR032466">
    <property type="entry name" value="Metal_Hydrolase"/>
</dbReference>